<dbReference type="Proteomes" id="UP001497535">
    <property type="component" value="Unassembled WGS sequence"/>
</dbReference>
<evidence type="ECO:0000313" key="2">
    <source>
        <dbReference type="Proteomes" id="UP001497535"/>
    </source>
</evidence>
<accession>A0ACB1AUU4</accession>
<organism evidence="1 2">
    <name type="scientific">Meloidogyne enterolobii</name>
    <name type="common">Root-knot nematode worm</name>
    <name type="synonym">Meloidogyne mayaguensis</name>
    <dbReference type="NCBI Taxonomy" id="390850"/>
    <lineage>
        <taxon>Eukaryota</taxon>
        <taxon>Metazoa</taxon>
        <taxon>Ecdysozoa</taxon>
        <taxon>Nematoda</taxon>
        <taxon>Chromadorea</taxon>
        <taxon>Rhabditida</taxon>
        <taxon>Tylenchina</taxon>
        <taxon>Tylenchomorpha</taxon>
        <taxon>Tylenchoidea</taxon>
        <taxon>Meloidogynidae</taxon>
        <taxon>Meloidogyninae</taxon>
        <taxon>Meloidogyne</taxon>
    </lineage>
</organism>
<comment type="caution">
    <text evidence="1">The sequence shown here is derived from an EMBL/GenBank/DDBJ whole genome shotgun (WGS) entry which is preliminary data.</text>
</comment>
<reference evidence="1" key="1">
    <citation type="submission" date="2023-11" db="EMBL/GenBank/DDBJ databases">
        <authorList>
            <person name="Poullet M."/>
        </authorList>
    </citation>
    <scope>NUCLEOTIDE SEQUENCE</scope>
    <source>
        <strain evidence="1">E1834</strain>
    </source>
</reference>
<protein>
    <submittedName>
        <fullName evidence="1">Uncharacterized protein</fullName>
    </submittedName>
</protein>
<name>A0ACB1AUU4_MELEN</name>
<evidence type="ECO:0000313" key="1">
    <source>
        <dbReference type="EMBL" id="CAK5107097.1"/>
    </source>
</evidence>
<keyword evidence="2" id="KW-1185">Reference proteome</keyword>
<gene>
    <name evidence="1" type="ORF">MENTE1834_LOCUS43616</name>
</gene>
<sequence length="61" mass="7208">MPPLKEKPLFGIRPLKVWLTTGRRGKLLKTIPSILRIPHYKIPPILDTFNIRYSHYKMLPL</sequence>
<dbReference type="EMBL" id="CAVMJV010000123">
    <property type="protein sequence ID" value="CAK5107097.1"/>
    <property type="molecule type" value="Genomic_DNA"/>
</dbReference>
<proteinExistence type="predicted"/>